<gene>
    <name evidence="2" type="ORF">QC761_117323</name>
</gene>
<protein>
    <submittedName>
        <fullName evidence="2">Uncharacterized protein</fullName>
    </submittedName>
</protein>
<accession>A0ABR0G0J9</accession>
<dbReference type="GeneID" id="87894495"/>
<feature type="region of interest" description="Disordered" evidence="1">
    <location>
        <begin position="1"/>
        <end position="27"/>
    </location>
</feature>
<dbReference type="EMBL" id="JAFFGZ010000001">
    <property type="protein sequence ID" value="KAK4649259.1"/>
    <property type="molecule type" value="Genomic_DNA"/>
</dbReference>
<reference evidence="2 3" key="1">
    <citation type="journal article" date="2023" name="bioRxiv">
        <title>High-quality genome assemblies of four members of thePodospora anserinaspecies complex.</title>
        <authorList>
            <person name="Ament-Velasquez S.L."/>
            <person name="Vogan A.A."/>
            <person name="Wallerman O."/>
            <person name="Hartmann F."/>
            <person name="Gautier V."/>
            <person name="Silar P."/>
            <person name="Giraud T."/>
            <person name="Johannesson H."/>
        </authorList>
    </citation>
    <scope>NUCLEOTIDE SEQUENCE [LARGE SCALE GENOMIC DNA]</scope>
    <source>
        <strain evidence="2 3">CBS 112042</strain>
    </source>
</reference>
<dbReference type="Proteomes" id="UP001322138">
    <property type="component" value="Unassembled WGS sequence"/>
</dbReference>
<sequence length="180" mass="19679">MVEESLGGAKPEVSSSSRPLENRSLTEAKIKPAEGVISVRNKQMAENGVKCEKATLVMIPPGPSALREGTGSGVLGRWVALHQERASHGEPLSRLPFGVMVTALRGGVKVSSHCDWATVEVRQGQILRSGLIERKTLRVVSRVQASHPCELCQHSAGWKVDRRRRRSWVVWPSSVSVGVW</sequence>
<name>A0ABR0G0J9_9PEZI</name>
<keyword evidence="3" id="KW-1185">Reference proteome</keyword>
<evidence type="ECO:0000313" key="2">
    <source>
        <dbReference type="EMBL" id="KAK4649259.1"/>
    </source>
</evidence>
<organism evidence="2 3">
    <name type="scientific">Podospora bellae-mahoneyi</name>
    <dbReference type="NCBI Taxonomy" id="2093777"/>
    <lineage>
        <taxon>Eukaryota</taxon>
        <taxon>Fungi</taxon>
        <taxon>Dikarya</taxon>
        <taxon>Ascomycota</taxon>
        <taxon>Pezizomycotina</taxon>
        <taxon>Sordariomycetes</taxon>
        <taxon>Sordariomycetidae</taxon>
        <taxon>Sordariales</taxon>
        <taxon>Podosporaceae</taxon>
        <taxon>Podospora</taxon>
    </lineage>
</organism>
<comment type="caution">
    <text evidence="2">The sequence shown here is derived from an EMBL/GenBank/DDBJ whole genome shotgun (WGS) entry which is preliminary data.</text>
</comment>
<proteinExistence type="predicted"/>
<evidence type="ECO:0000256" key="1">
    <source>
        <dbReference type="SAM" id="MobiDB-lite"/>
    </source>
</evidence>
<dbReference type="RefSeq" id="XP_062738234.1">
    <property type="nucleotide sequence ID" value="XM_062875013.1"/>
</dbReference>
<evidence type="ECO:0000313" key="3">
    <source>
        <dbReference type="Proteomes" id="UP001322138"/>
    </source>
</evidence>